<dbReference type="InterPro" id="IPR002762">
    <property type="entry name" value="CbiX-like"/>
</dbReference>
<evidence type="ECO:0000256" key="2">
    <source>
        <dbReference type="ARBA" id="ARBA00023239"/>
    </source>
</evidence>
<evidence type="ECO:0000313" key="3">
    <source>
        <dbReference type="EMBL" id="MEE2057742.1"/>
    </source>
</evidence>
<keyword evidence="4" id="KW-1185">Reference proteome</keyword>
<name>A0ABU7L8U7_9NOCA</name>
<sequence length="259" mass="26827">MIPLIAVAHGSRDPRSARAVAAALAAVRDRYPELDVRLAFLDLNSPSVPQVLDAVASEGHRQAVVVPLLLGSAFHARIDLPALLAESRNRNPHLDVVSADILGDDELLVAAARDNIIAADVSPDDPTVGIALCAVGSRRVGANASTALVTPRVLTGTGWTLGRTCFATATEPSVESALTGSVESALTELTRSGARTLVLAPWMLAPGLLWDRACAAAGPLRDVHDVHIAATLTDHEAVGAVIVSRYLSAVAASRSLVAA</sequence>
<organism evidence="3 4">
    <name type="scientific">Rhodococcus artemisiae</name>
    <dbReference type="NCBI Taxonomy" id="714159"/>
    <lineage>
        <taxon>Bacteria</taxon>
        <taxon>Bacillati</taxon>
        <taxon>Actinomycetota</taxon>
        <taxon>Actinomycetes</taxon>
        <taxon>Mycobacteriales</taxon>
        <taxon>Nocardiaceae</taxon>
        <taxon>Rhodococcus</taxon>
    </lineage>
</organism>
<gene>
    <name evidence="3" type="ORF">Q7514_09410</name>
</gene>
<proteinExistence type="predicted"/>
<dbReference type="PANTHER" id="PTHR33542:SF5">
    <property type="entry name" value="FERROCHELATASE CHE1"/>
    <property type="match status" value="1"/>
</dbReference>
<keyword evidence="2" id="KW-0456">Lyase</keyword>
<accession>A0ABU7L8U7</accession>
<comment type="caution">
    <text evidence="3">The sequence shown here is derived from an EMBL/GenBank/DDBJ whole genome shotgun (WGS) entry which is preliminary data.</text>
</comment>
<dbReference type="EMBL" id="JAUTXY010000003">
    <property type="protein sequence ID" value="MEE2057742.1"/>
    <property type="molecule type" value="Genomic_DNA"/>
</dbReference>
<keyword evidence="1" id="KW-0479">Metal-binding</keyword>
<dbReference type="Proteomes" id="UP001336020">
    <property type="component" value="Unassembled WGS sequence"/>
</dbReference>
<dbReference type="Pfam" id="PF01903">
    <property type="entry name" value="CbiX"/>
    <property type="match status" value="2"/>
</dbReference>
<dbReference type="Gene3D" id="3.40.50.1400">
    <property type="match status" value="2"/>
</dbReference>
<dbReference type="InterPro" id="IPR050963">
    <property type="entry name" value="Sirohydro_Cobaltochel/CbiX"/>
</dbReference>
<protein>
    <submittedName>
        <fullName evidence="3">Sirohydrochlorin chelatase</fullName>
    </submittedName>
</protein>
<dbReference type="PANTHER" id="PTHR33542">
    <property type="entry name" value="SIROHYDROCHLORIN FERROCHELATASE, CHLOROPLASTIC"/>
    <property type="match status" value="1"/>
</dbReference>
<dbReference type="SUPFAM" id="SSF53800">
    <property type="entry name" value="Chelatase"/>
    <property type="match status" value="1"/>
</dbReference>
<dbReference type="RefSeq" id="WP_330132970.1">
    <property type="nucleotide sequence ID" value="NZ_JAUTXY010000003.1"/>
</dbReference>
<reference evidence="3 4" key="1">
    <citation type="submission" date="2023-07" db="EMBL/GenBank/DDBJ databases">
        <authorList>
            <person name="Girao M."/>
            <person name="Carvalho M.F."/>
        </authorList>
    </citation>
    <scope>NUCLEOTIDE SEQUENCE [LARGE SCALE GENOMIC DNA]</scope>
    <source>
        <strain evidence="3 4">YIM65754</strain>
    </source>
</reference>
<evidence type="ECO:0000313" key="4">
    <source>
        <dbReference type="Proteomes" id="UP001336020"/>
    </source>
</evidence>
<evidence type="ECO:0000256" key="1">
    <source>
        <dbReference type="ARBA" id="ARBA00022723"/>
    </source>
</evidence>
<dbReference type="CDD" id="cd03416">
    <property type="entry name" value="CbiX_SirB_N"/>
    <property type="match status" value="1"/>
</dbReference>